<evidence type="ECO:0000259" key="42">
    <source>
        <dbReference type="Pfam" id="PF07859"/>
    </source>
</evidence>
<evidence type="ECO:0000256" key="32">
    <source>
        <dbReference type="ARBA" id="ARBA00048386"/>
    </source>
</evidence>
<comment type="catalytic activity">
    <reaction evidence="35">
        <text>all-trans-retinyl hexadecanoate + H2O = all-trans-retinol + hexadecanoate + H(+)</text>
        <dbReference type="Rhea" id="RHEA:13933"/>
        <dbReference type="ChEBI" id="CHEBI:7896"/>
        <dbReference type="ChEBI" id="CHEBI:15377"/>
        <dbReference type="ChEBI" id="CHEBI:15378"/>
        <dbReference type="ChEBI" id="CHEBI:17336"/>
        <dbReference type="ChEBI" id="CHEBI:17616"/>
    </reaction>
    <physiologicalReaction direction="left-to-right" evidence="35">
        <dbReference type="Rhea" id="RHEA:13934"/>
    </physiologicalReaction>
</comment>
<dbReference type="PROSITE" id="PS01173">
    <property type="entry name" value="LIPASE_GDXG_HIS"/>
    <property type="match status" value="1"/>
</dbReference>
<comment type="caution">
    <text evidence="43">The sequence shown here is derived from an EMBL/GenBank/DDBJ whole genome shotgun (WGS) entry which is preliminary data.</text>
</comment>
<protein>
    <recommendedName>
        <fullName evidence="12">Hormone-sensitive lipase</fullName>
        <ecNumber evidence="11">3.1.1.23</ecNumber>
        <ecNumber evidence="10">3.1.1.79</ecNumber>
    </recommendedName>
    <alternativeName>
        <fullName evidence="25">Monoacylglycerol lipase LIPE</fullName>
    </alternativeName>
    <alternativeName>
        <fullName evidence="24">Retinyl ester hydrolase</fullName>
    </alternativeName>
</protein>
<comment type="catalytic activity">
    <reaction evidence="34">
        <text>1,2-di-(9Z-octadecenoyl)-glycerol + H2O = (9Z-octadecenoyl)-glycerol + (9Z)-octadecenoate + H(+)</text>
        <dbReference type="Rhea" id="RHEA:38455"/>
        <dbReference type="ChEBI" id="CHEBI:15377"/>
        <dbReference type="ChEBI" id="CHEBI:15378"/>
        <dbReference type="ChEBI" id="CHEBI:30823"/>
        <dbReference type="ChEBI" id="CHEBI:52323"/>
        <dbReference type="ChEBI" id="CHEBI:75937"/>
    </reaction>
    <physiologicalReaction direction="left-to-right" evidence="34">
        <dbReference type="Rhea" id="RHEA:38456"/>
    </physiologicalReaction>
</comment>
<comment type="catalytic activity">
    <reaction evidence="23">
        <text>1-O-hexadecyl-2-acetyl-sn-glycerol + H2O = 1-O-hexadecyl-sn-glycerol + acetate + H(+)</text>
        <dbReference type="Rhea" id="RHEA:38563"/>
        <dbReference type="ChEBI" id="CHEBI:15377"/>
        <dbReference type="ChEBI" id="CHEBI:15378"/>
        <dbReference type="ChEBI" id="CHEBI:30089"/>
        <dbReference type="ChEBI" id="CHEBI:34115"/>
        <dbReference type="ChEBI" id="CHEBI:75936"/>
    </reaction>
    <physiologicalReaction direction="left-to-right" evidence="23">
        <dbReference type="Rhea" id="RHEA:38564"/>
    </physiologicalReaction>
</comment>
<evidence type="ECO:0000256" key="30">
    <source>
        <dbReference type="ARBA" id="ARBA00047653"/>
    </source>
</evidence>
<evidence type="ECO:0000256" key="19">
    <source>
        <dbReference type="ARBA" id="ARBA00023098"/>
    </source>
</evidence>
<dbReference type="InterPro" id="IPR013094">
    <property type="entry name" value="AB_hydrolase_3"/>
</dbReference>
<comment type="catalytic activity">
    <reaction evidence="29">
        <text>2-(5Z,8Z,11Z,14Z-eicosatetraenoyl)-glycerol + H2O = glycerol + (5Z,8Z,11Z,14Z)-eicosatetraenoate + H(+)</text>
        <dbReference type="Rhea" id="RHEA:26132"/>
        <dbReference type="ChEBI" id="CHEBI:15377"/>
        <dbReference type="ChEBI" id="CHEBI:15378"/>
        <dbReference type="ChEBI" id="CHEBI:17754"/>
        <dbReference type="ChEBI" id="CHEBI:32395"/>
        <dbReference type="ChEBI" id="CHEBI:52392"/>
    </reaction>
    <physiologicalReaction direction="left-to-right" evidence="29">
        <dbReference type="Rhea" id="RHEA:26133"/>
    </physiologicalReaction>
</comment>
<evidence type="ECO:0000256" key="24">
    <source>
        <dbReference type="ARBA" id="ARBA00030031"/>
    </source>
</evidence>
<comment type="catalytic activity">
    <reaction evidence="27">
        <text>1-(9Z-octadecenoyl)-glycerol + H2O = glycerol + (9Z)-octadecenoate + H(+)</text>
        <dbReference type="Rhea" id="RHEA:38487"/>
        <dbReference type="ChEBI" id="CHEBI:15377"/>
        <dbReference type="ChEBI" id="CHEBI:15378"/>
        <dbReference type="ChEBI" id="CHEBI:17754"/>
        <dbReference type="ChEBI" id="CHEBI:30823"/>
        <dbReference type="ChEBI" id="CHEBI:75342"/>
    </reaction>
    <physiologicalReaction direction="left-to-right" evidence="27">
        <dbReference type="Rhea" id="RHEA:38488"/>
    </physiologicalReaction>
</comment>
<gene>
    <name evidence="43" type="ORF">Ciccas_000271</name>
</gene>
<dbReference type="Pfam" id="PF07859">
    <property type="entry name" value="Abhydrolase_3"/>
    <property type="match status" value="1"/>
</dbReference>
<evidence type="ECO:0000256" key="22">
    <source>
        <dbReference type="ARBA" id="ARBA00023221"/>
    </source>
</evidence>
<evidence type="ECO:0000256" key="11">
    <source>
        <dbReference type="ARBA" id="ARBA00013254"/>
    </source>
</evidence>
<reference evidence="43 44" key="1">
    <citation type="submission" date="2024-11" db="EMBL/GenBank/DDBJ databases">
        <title>Adaptive evolution of stress response genes in parasites aligns with host niche diversity.</title>
        <authorList>
            <person name="Hahn C."/>
            <person name="Resl P."/>
        </authorList>
    </citation>
    <scope>NUCLEOTIDE SEQUENCE [LARGE SCALE GENOMIC DNA]</scope>
    <source>
        <strain evidence="43">EGGRZ-B1_66</strain>
        <tissue evidence="43">Body</tissue>
    </source>
</reference>
<dbReference type="GO" id="GO:0005811">
    <property type="term" value="C:lipid droplet"/>
    <property type="evidence" value="ECO:0007669"/>
    <property type="project" value="UniProtKB-SubCell"/>
</dbReference>
<evidence type="ECO:0000313" key="44">
    <source>
        <dbReference type="Proteomes" id="UP001626550"/>
    </source>
</evidence>
<evidence type="ECO:0000313" key="43">
    <source>
        <dbReference type="EMBL" id="KAL3321033.1"/>
    </source>
</evidence>
<evidence type="ECO:0000256" key="4">
    <source>
        <dbReference type="ARBA" id="ARBA00004345"/>
    </source>
</evidence>
<evidence type="ECO:0000256" key="40">
    <source>
        <dbReference type="ARBA" id="ARBA00049519"/>
    </source>
</evidence>
<evidence type="ECO:0000256" key="12">
    <source>
        <dbReference type="ARBA" id="ARBA00015845"/>
    </source>
</evidence>
<keyword evidence="16" id="KW-0551">Lipid droplet</keyword>
<comment type="catalytic activity">
    <reaction evidence="40">
        <text>1,2-di-(9Z-octadecenoyl)-sn-glycerol + H2O = (9Z-octadecenoyl)-glycerol + (9Z)-octadecenoate + H(+)</text>
        <dbReference type="Rhea" id="RHEA:39935"/>
        <dbReference type="ChEBI" id="CHEBI:15377"/>
        <dbReference type="ChEBI" id="CHEBI:15378"/>
        <dbReference type="ChEBI" id="CHEBI:30823"/>
        <dbReference type="ChEBI" id="CHEBI:52333"/>
        <dbReference type="ChEBI" id="CHEBI:75937"/>
    </reaction>
    <physiologicalReaction direction="left-to-right" evidence="40">
        <dbReference type="Rhea" id="RHEA:39936"/>
    </physiologicalReaction>
</comment>
<evidence type="ECO:0000256" key="17">
    <source>
        <dbReference type="ARBA" id="ARBA00022801"/>
    </source>
</evidence>
<dbReference type="AlphaFoldDB" id="A0ABD2QNE0"/>
<keyword evidence="21" id="KW-1207">Sterol metabolism</keyword>
<keyword evidence="44" id="KW-1185">Reference proteome</keyword>
<dbReference type="GO" id="GO:0008203">
    <property type="term" value="P:cholesterol metabolic process"/>
    <property type="evidence" value="ECO:0007669"/>
    <property type="project" value="UniProtKB-KW"/>
</dbReference>
<dbReference type="InterPro" id="IPR029058">
    <property type="entry name" value="AB_hydrolase_fold"/>
</dbReference>
<keyword evidence="14" id="KW-0963">Cytoplasm</keyword>
<evidence type="ECO:0000256" key="16">
    <source>
        <dbReference type="ARBA" id="ARBA00022677"/>
    </source>
</evidence>
<comment type="pathway">
    <text evidence="7">Glycerolipid metabolism; triacylglycerol degradation.</text>
</comment>
<sequence>MCLEELAICINIMKEMPKYVSKNGNLFPHEFLDQLPKIGTCDPADPLNLRMENSSPMPVDSNSSKLDCEYKRIVDRFDTIHQDVFYGRCVAFYFVEPARQLFEYLGSIMAGCANSFLSKRKGLVGVVNTVFQTFINYMSPEERGKLLAEVTRTSDIQFCKYFWGLAEMKILTDLPNVLLPSLAICRSIRLDPLPLTIPLLPGSQQKEVILQPVTTHSNEKVPVSIRVLSKTLRTPSSDVKEPSDYIVMHIHGGGFVALNSEAHDVYLRPWAEKWDVPVVSVNYSLAPEAPYPQALDECFYAYCWVAQNRERLGCTPNANIVICGDSAGGNLTIGVCLRAAHLQIDPQPAGACMIYAPMLISCQASPSRMLTVSDPMLPFGLLPRCLLG</sequence>
<evidence type="ECO:0000256" key="29">
    <source>
        <dbReference type="ARBA" id="ARBA00047476"/>
    </source>
</evidence>
<evidence type="ECO:0000256" key="37">
    <source>
        <dbReference type="ARBA" id="ARBA00049208"/>
    </source>
</evidence>
<evidence type="ECO:0000256" key="14">
    <source>
        <dbReference type="ARBA" id="ARBA00022490"/>
    </source>
</evidence>
<dbReference type="Gene3D" id="3.40.50.1820">
    <property type="entry name" value="alpha/beta hydrolase"/>
    <property type="match status" value="1"/>
</dbReference>
<comment type="pathway">
    <text evidence="8">Lipid metabolism.</text>
</comment>
<dbReference type="GO" id="GO:0047372">
    <property type="term" value="F:monoacylglycerol lipase activity"/>
    <property type="evidence" value="ECO:0007669"/>
    <property type="project" value="UniProtKB-EC"/>
</dbReference>
<proteinExistence type="inferred from homology"/>
<feature type="domain" description="Hormone-sensitive lipase N-terminal" evidence="41">
    <location>
        <begin position="69"/>
        <end position="234"/>
    </location>
</feature>
<evidence type="ECO:0000256" key="7">
    <source>
        <dbReference type="ARBA" id="ARBA00004879"/>
    </source>
</evidence>
<keyword evidence="20" id="KW-0472">Membrane</keyword>
<dbReference type="GO" id="GO:0005829">
    <property type="term" value="C:cytosol"/>
    <property type="evidence" value="ECO:0007669"/>
    <property type="project" value="UniProtKB-SubCell"/>
</dbReference>
<comment type="catalytic activity">
    <reaction evidence="32">
        <text>1,2,3-tri-(9Z-octadecenoyl)-glycerol + H2O = di-(9Z)-octadecenoylglycerol + (9Z)-octadecenoate + H(+)</text>
        <dbReference type="Rhea" id="RHEA:38575"/>
        <dbReference type="ChEBI" id="CHEBI:15377"/>
        <dbReference type="ChEBI" id="CHEBI:15378"/>
        <dbReference type="ChEBI" id="CHEBI:30823"/>
        <dbReference type="ChEBI" id="CHEBI:53753"/>
        <dbReference type="ChEBI" id="CHEBI:75945"/>
    </reaction>
    <physiologicalReaction direction="left-to-right" evidence="32">
        <dbReference type="Rhea" id="RHEA:38576"/>
    </physiologicalReaction>
</comment>
<dbReference type="PANTHER" id="PTHR23025:SF3">
    <property type="entry name" value="HORMONE-SENSITIVE LIPASE"/>
    <property type="match status" value="1"/>
</dbReference>
<evidence type="ECO:0000256" key="28">
    <source>
        <dbReference type="ARBA" id="ARBA00047458"/>
    </source>
</evidence>
<comment type="catalytic activity">
    <reaction evidence="31">
        <text>a diacylglycerol + H2O = a monoacylglycerol + a fatty acid + H(+)</text>
        <dbReference type="Rhea" id="RHEA:32731"/>
        <dbReference type="ChEBI" id="CHEBI:15377"/>
        <dbReference type="ChEBI" id="CHEBI:15378"/>
        <dbReference type="ChEBI" id="CHEBI:17408"/>
        <dbReference type="ChEBI" id="CHEBI:18035"/>
        <dbReference type="ChEBI" id="CHEBI:28868"/>
        <dbReference type="EC" id="3.1.1.79"/>
    </reaction>
</comment>
<dbReference type="InterPro" id="IPR002168">
    <property type="entry name" value="Lipase_GDXG_HIS_AS"/>
</dbReference>
<evidence type="ECO:0000256" key="3">
    <source>
        <dbReference type="ARBA" id="ARBA00004236"/>
    </source>
</evidence>
<keyword evidence="15" id="KW-0153">Cholesterol metabolism</keyword>
<comment type="subunit">
    <text evidence="26">Monomer and homodimer. Interacts with CAVIN1 in the adipocyte cytoplasm. Interacts with PLIN5.</text>
</comment>
<comment type="catalytic activity">
    <reaction evidence="36">
        <text>2,3-di-(9Z)-octadecenoyl-sn-glycerol + H2O = 2-(9Z-octadecenoyl)-glycerol + (9Z)-octadecenoate + H(+)</text>
        <dbReference type="Rhea" id="RHEA:38383"/>
        <dbReference type="ChEBI" id="CHEBI:15377"/>
        <dbReference type="ChEBI" id="CHEBI:15378"/>
        <dbReference type="ChEBI" id="CHEBI:30823"/>
        <dbReference type="ChEBI" id="CHEBI:73990"/>
        <dbReference type="ChEBI" id="CHEBI:75824"/>
    </reaction>
    <physiologicalReaction direction="left-to-right" evidence="36">
        <dbReference type="Rhea" id="RHEA:38384"/>
    </physiologicalReaction>
</comment>
<evidence type="ECO:0000256" key="15">
    <source>
        <dbReference type="ARBA" id="ARBA00022548"/>
    </source>
</evidence>
<comment type="catalytic activity">
    <reaction evidence="2">
        <text>Hydrolyzes glycerol monoesters of long-chain fatty acids.</text>
        <dbReference type="EC" id="3.1.1.23"/>
    </reaction>
</comment>
<keyword evidence="18" id="KW-0442">Lipid degradation</keyword>
<evidence type="ECO:0000256" key="33">
    <source>
        <dbReference type="ARBA" id="ARBA00048657"/>
    </source>
</evidence>
<comment type="similarity">
    <text evidence="9">Belongs to the 'GDXG' lipolytic enzyme family.</text>
</comment>
<keyword evidence="22" id="KW-0753">Steroid metabolism</keyword>
<evidence type="ECO:0000256" key="21">
    <source>
        <dbReference type="ARBA" id="ARBA00023166"/>
    </source>
</evidence>
<evidence type="ECO:0000256" key="38">
    <source>
        <dbReference type="ARBA" id="ARBA00049372"/>
    </source>
</evidence>
<dbReference type="PANTHER" id="PTHR23025">
    <property type="entry name" value="TRIACYLGLYCEROL LIPASE"/>
    <property type="match status" value="1"/>
</dbReference>
<evidence type="ECO:0000256" key="25">
    <source>
        <dbReference type="ARBA" id="ARBA00031112"/>
    </source>
</evidence>
<dbReference type="GO" id="GO:0016042">
    <property type="term" value="P:lipid catabolic process"/>
    <property type="evidence" value="ECO:0007669"/>
    <property type="project" value="UniProtKB-KW"/>
</dbReference>
<comment type="subcellular location">
    <subcellularLocation>
        <location evidence="3">Cell membrane</location>
    </subcellularLocation>
    <subcellularLocation>
        <location evidence="6">Cytoplasm</location>
        <location evidence="6">Cytosol</location>
    </subcellularLocation>
    <subcellularLocation>
        <location evidence="5">Lipid droplet</location>
    </subcellularLocation>
    <subcellularLocation>
        <location evidence="4">Membrane</location>
        <location evidence="4">Caveola</location>
    </subcellularLocation>
</comment>
<dbReference type="Proteomes" id="UP001626550">
    <property type="component" value="Unassembled WGS sequence"/>
</dbReference>
<dbReference type="EC" id="3.1.1.79" evidence="10"/>
<evidence type="ECO:0000256" key="10">
    <source>
        <dbReference type="ARBA" id="ARBA00013088"/>
    </source>
</evidence>
<evidence type="ECO:0000256" key="35">
    <source>
        <dbReference type="ARBA" id="ARBA00049053"/>
    </source>
</evidence>
<keyword evidence="17" id="KW-0378">Hydrolase</keyword>
<evidence type="ECO:0000256" key="5">
    <source>
        <dbReference type="ARBA" id="ARBA00004502"/>
    </source>
</evidence>
<dbReference type="SUPFAM" id="SSF53474">
    <property type="entry name" value="alpha/beta-Hydrolases"/>
    <property type="match status" value="1"/>
</dbReference>
<evidence type="ECO:0000256" key="20">
    <source>
        <dbReference type="ARBA" id="ARBA00023136"/>
    </source>
</evidence>
<evidence type="ECO:0000256" key="23">
    <source>
        <dbReference type="ARBA" id="ARBA00023406"/>
    </source>
</evidence>
<comment type="catalytic activity">
    <reaction evidence="28">
        <text>1,2-di-(9Z-octadecenoyl)-glycerol + H2O = 2-(9Z-octadecenoyl)-glycerol + (9Z)-octadecenoate + H(+)</text>
        <dbReference type="Rhea" id="RHEA:38659"/>
        <dbReference type="ChEBI" id="CHEBI:15377"/>
        <dbReference type="ChEBI" id="CHEBI:15378"/>
        <dbReference type="ChEBI" id="CHEBI:30823"/>
        <dbReference type="ChEBI" id="CHEBI:52323"/>
        <dbReference type="ChEBI" id="CHEBI:73990"/>
    </reaction>
    <physiologicalReaction direction="left-to-right" evidence="28">
        <dbReference type="Rhea" id="RHEA:38660"/>
    </physiologicalReaction>
</comment>
<evidence type="ECO:0000256" key="2">
    <source>
        <dbReference type="ARBA" id="ARBA00001613"/>
    </source>
</evidence>
<evidence type="ECO:0000256" key="31">
    <source>
        <dbReference type="ARBA" id="ARBA00047674"/>
    </source>
</evidence>
<dbReference type="GO" id="GO:0005901">
    <property type="term" value="C:caveola"/>
    <property type="evidence" value="ECO:0007669"/>
    <property type="project" value="UniProtKB-SubCell"/>
</dbReference>
<evidence type="ECO:0000256" key="18">
    <source>
        <dbReference type="ARBA" id="ARBA00022963"/>
    </source>
</evidence>
<evidence type="ECO:0000256" key="36">
    <source>
        <dbReference type="ARBA" id="ARBA00049143"/>
    </source>
</evidence>
<comment type="catalytic activity">
    <reaction evidence="30">
        <text>cholesteryl (9Z-octadecenoate) + H2O = cholesterol + (9Z)-octadecenoate + H(+)</text>
        <dbReference type="Rhea" id="RHEA:33875"/>
        <dbReference type="ChEBI" id="CHEBI:15377"/>
        <dbReference type="ChEBI" id="CHEBI:15378"/>
        <dbReference type="ChEBI" id="CHEBI:16113"/>
        <dbReference type="ChEBI" id="CHEBI:30823"/>
        <dbReference type="ChEBI" id="CHEBI:46898"/>
    </reaction>
    <physiologicalReaction direction="left-to-right" evidence="30">
        <dbReference type="Rhea" id="RHEA:33876"/>
    </physiologicalReaction>
</comment>
<organism evidence="43 44">
    <name type="scientific">Cichlidogyrus casuarinus</name>
    <dbReference type="NCBI Taxonomy" id="1844966"/>
    <lineage>
        <taxon>Eukaryota</taxon>
        <taxon>Metazoa</taxon>
        <taxon>Spiralia</taxon>
        <taxon>Lophotrochozoa</taxon>
        <taxon>Platyhelminthes</taxon>
        <taxon>Monogenea</taxon>
        <taxon>Monopisthocotylea</taxon>
        <taxon>Dactylogyridea</taxon>
        <taxon>Ancyrocephalidae</taxon>
        <taxon>Cichlidogyrus</taxon>
    </lineage>
</organism>
<dbReference type="Pfam" id="PF06350">
    <property type="entry name" value="HSL_N"/>
    <property type="match status" value="1"/>
</dbReference>
<evidence type="ECO:0000256" key="27">
    <source>
        <dbReference type="ARBA" id="ARBA00047438"/>
    </source>
</evidence>
<dbReference type="EC" id="3.1.1.23" evidence="11"/>
<comment type="catalytic activity">
    <reaction evidence="33">
        <text>1,2-di-(9Z-octadecenoyl)-glycerol + (9Z)-octadecenoate + H(+) = 1,2,3-tri-(9Z-octadecenoyl)-glycerol + H2O</text>
        <dbReference type="Rhea" id="RHEA:38379"/>
        <dbReference type="ChEBI" id="CHEBI:15377"/>
        <dbReference type="ChEBI" id="CHEBI:15378"/>
        <dbReference type="ChEBI" id="CHEBI:30823"/>
        <dbReference type="ChEBI" id="CHEBI:52323"/>
        <dbReference type="ChEBI" id="CHEBI:53753"/>
    </reaction>
    <physiologicalReaction direction="right-to-left" evidence="33">
        <dbReference type="Rhea" id="RHEA:38381"/>
    </physiologicalReaction>
</comment>
<name>A0ABD2QNE0_9PLAT</name>
<evidence type="ECO:0000256" key="26">
    <source>
        <dbReference type="ARBA" id="ARBA00046695"/>
    </source>
</evidence>
<comment type="catalytic activity">
    <reaction evidence="39">
        <text>2-(9Z-octadecenoyl)-glycerol + H2O = glycerol + (9Z)-octadecenoate + H(+)</text>
        <dbReference type="Rhea" id="RHEA:38491"/>
        <dbReference type="ChEBI" id="CHEBI:15377"/>
        <dbReference type="ChEBI" id="CHEBI:15378"/>
        <dbReference type="ChEBI" id="CHEBI:17754"/>
        <dbReference type="ChEBI" id="CHEBI:30823"/>
        <dbReference type="ChEBI" id="CHEBI:73990"/>
    </reaction>
    <physiologicalReaction direction="left-to-right" evidence="39">
        <dbReference type="Rhea" id="RHEA:38492"/>
    </physiologicalReaction>
</comment>
<evidence type="ECO:0000256" key="34">
    <source>
        <dbReference type="ARBA" id="ARBA00048674"/>
    </source>
</evidence>
<evidence type="ECO:0000256" key="39">
    <source>
        <dbReference type="ARBA" id="ARBA00049461"/>
    </source>
</evidence>
<evidence type="ECO:0000256" key="8">
    <source>
        <dbReference type="ARBA" id="ARBA00005189"/>
    </source>
</evidence>
<keyword evidence="13" id="KW-1003">Cell membrane</keyword>
<evidence type="ECO:0000256" key="9">
    <source>
        <dbReference type="ARBA" id="ARBA00010515"/>
    </source>
</evidence>
<dbReference type="EMBL" id="JBJKFK010000014">
    <property type="protein sequence ID" value="KAL3321033.1"/>
    <property type="molecule type" value="Genomic_DNA"/>
</dbReference>
<evidence type="ECO:0000256" key="6">
    <source>
        <dbReference type="ARBA" id="ARBA00004514"/>
    </source>
</evidence>
<comment type="catalytic activity">
    <reaction evidence="38">
        <text>1,3-di-(9Z-octadecenoyl)-glycerol + H2O = 1-(9Z-octadecenoyl)-glycerol + (9Z)-octadecenoate + H(+)</text>
        <dbReference type="Rhea" id="RHEA:39939"/>
        <dbReference type="ChEBI" id="CHEBI:15377"/>
        <dbReference type="ChEBI" id="CHEBI:15378"/>
        <dbReference type="ChEBI" id="CHEBI:30823"/>
        <dbReference type="ChEBI" id="CHEBI:75342"/>
        <dbReference type="ChEBI" id="CHEBI:75735"/>
    </reaction>
    <physiologicalReaction direction="left-to-right" evidence="38">
        <dbReference type="Rhea" id="RHEA:39940"/>
    </physiologicalReaction>
</comment>
<comment type="catalytic activity">
    <reaction evidence="1">
        <text>a triacylglycerol + H2O = a diacylglycerol + a fatty acid + H(+)</text>
        <dbReference type="Rhea" id="RHEA:12044"/>
        <dbReference type="ChEBI" id="CHEBI:15377"/>
        <dbReference type="ChEBI" id="CHEBI:15378"/>
        <dbReference type="ChEBI" id="CHEBI:17855"/>
        <dbReference type="ChEBI" id="CHEBI:18035"/>
        <dbReference type="ChEBI" id="CHEBI:28868"/>
        <dbReference type="EC" id="3.1.1.79"/>
    </reaction>
</comment>
<comment type="catalytic activity">
    <reaction evidence="37">
        <text>a monoacylglycerol + H2O = glycerol + a fatty acid + H(+)</text>
        <dbReference type="Rhea" id="RHEA:15245"/>
        <dbReference type="ChEBI" id="CHEBI:15377"/>
        <dbReference type="ChEBI" id="CHEBI:15378"/>
        <dbReference type="ChEBI" id="CHEBI:17408"/>
        <dbReference type="ChEBI" id="CHEBI:17754"/>
        <dbReference type="ChEBI" id="CHEBI:28868"/>
        <dbReference type="EC" id="3.1.1.79"/>
    </reaction>
</comment>
<evidence type="ECO:0000259" key="41">
    <source>
        <dbReference type="Pfam" id="PF06350"/>
    </source>
</evidence>
<keyword evidence="19" id="KW-0443">Lipid metabolism</keyword>
<evidence type="ECO:0000256" key="13">
    <source>
        <dbReference type="ARBA" id="ARBA00022475"/>
    </source>
</evidence>
<dbReference type="InterPro" id="IPR010468">
    <property type="entry name" value="HSL_N"/>
</dbReference>
<evidence type="ECO:0000256" key="1">
    <source>
        <dbReference type="ARBA" id="ARBA00000803"/>
    </source>
</evidence>
<accession>A0ABD2QNE0</accession>
<feature type="domain" description="Alpha/beta hydrolase fold-3" evidence="42">
    <location>
        <begin position="247"/>
        <end position="367"/>
    </location>
</feature>